<dbReference type="EMBL" id="JAXQNO010000016">
    <property type="protein sequence ID" value="KAK4781504.1"/>
    <property type="molecule type" value="Genomic_DNA"/>
</dbReference>
<evidence type="ECO:0000256" key="1">
    <source>
        <dbReference type="SAM" id="MobiDB-lite"/>
    </source>
</evidence>
<keyword evidence="2" id="KW-1133">Transmembrane helix</keyword>
<proteinExistence type="predicted"/>
<evidence type="ECO:0000256" key="2">
    <source>
        <dbReference type="SAM" id="Phobius"/>
    </source>
</evidence>
<reference evidence="3 4" key="1">
    <citation type="journal article" date="2023" name="Hortic Res">
        <title>Pangenome of water caltrop reveals structural variations and asymmetric subgenome divergence after allopolyploidization.</title>
        <authorList>
            <person name="Zhang X."/>
            <person name="Chen Y."/>
            <person name="Wang L."/>
            <person name="Yuan Y."/>
            <person name="Fang M."/>
            <person name="Shi L."/>
            <person name="Lu R."/>
            <person name="Comes H.P."/>
            <person name="Ma Y."/>
            <person name="Chen Y."/>
            <person name="Huang G."/>
            <person name="Zhou Y."/>
            <person name="Zheng Z."/>
            <person name="Qiu Y."/>
        </authorList>
    </citation>
    <scope>NUCLEOTIDE SEQUENCE [LARGE SCALE GENOMIC DNA]</scope>
    <source>
        <strain evidence="3">F231</strain>
    </source>
</reference>
<protein>
    <submittedName>
        <fullName evidence="3">Uncharacterized protein</fullName>
    </submittedName>
</protein>
<gene>
    <name evidence="3" type="ORF">SAY86_015606</name>
</gene>
<comment type="caution">
    <text evidence="3">The sequence shown here is derived from an EMBL/GenBank/DDBJ whole genome shotgun (WGS) entry which is preliminary data.</text>
</comment>
<keyword evidence="2" id="KW-0472">Membrane</keyword>
<sequence>MSLLIPEGPITDGKIPVGVAVEGELMVVGLAGVVGVVVIGVVVIGVEAVGVAVIGVEAVGVLRMTMDKKPIRTNKQGAGEIDPSKRKSMSMGKLSKDKGVPSPHLGKSIRMHQC</sequence>
<feature type="transmembrane region" description="Helical" evidence="2">
    <location>
        <begin position="33"/>
        <end position="62"/>
    </location>
</feature>
<dbReference type="Proteomes" id="UP001346149">
    <property type="component" value="Unassembled WGS sequence"/>
</dbReference>
<evidence type="ECO:0000313" key="3">
    <source>
        <dbReference type="EMBL" id="KAK4781504.1"/>
    </source>
</evidence>
<accession>A0AAN7QVN0</accession>
<feature type="region of interest" description="Disordered" evidence="1">
    <location>
        <begin position="72"/>
        <end position="114"/>
    </location>
</feature>
<name>A0AAN7QVN0_TRANT</name>
<keyword evidence="4" id="KW-1185">Reference proteome</keyword>
<evidence type="ECO:0000313" key="4">
    <source>
        <dbReference type="Proteomes" id="UP001346149"/>
    </source>
</evidence>
<keyword evidence="2" id="KW-0812">Transmembrane</keyword>
<dbReference type="AlphaFoldDB" id="A0AAN7QVN0"/>
<organism evidence="3 4">
    <name type="scientific">Trapa natans</name>
    <name type="common">Water chestnut</name>
    <dbReference type="NCBI Taxonomy" id="22666"/>
    <lineage>
        <taxon>Eukaryota</taxon>
        <taxon>Viridiplantae</taxon>
        <taxon>Streptophyta</taxon>
        <taxon>Embryophyta</taxon>
        <taxon>Tracheophyta</taxon>
        <taxon>Spermatophyta</taxon>
        <taxon>Magnoliopsida</taxon>
        <taxon>eudicotyledons</taxon>
        <taxon>Gunneridae</taxon>
        <taxon>Pentapetalae</taxon>
        <taxon>rosids</taxon>
        <taxon>malvids</taxon>
        <taxon>Myrtales</taxon>
        <taxon>Lythraceae</taxon>
        <taxon>Trapa</taxon>
    </lineage>
</organism>